<evidence type="ECO:0000256" key="2">
    <source>
        <dbReference type="ARBA" id="ARBA00022801"/>
    </source>
</evidence>
<dbReference type="SMART" id="SM00710">
    <property type="entry name" value="PbH1"/>
    <property type="match status" value="4"/>
</dbReference>
<evidence type="ECO:0000313" key="6">
    <source>
        <dbReference type="EMBL" id="RKN07004.1"/>
    </source>
</evidence>
<dbReference type="InterPro" id="IPR011050">
    <property type="entry name" value="Pectin_lyase_fold/virulence"/>
</dbReference>
<dbReference type="RefSeq" id="WP_120699777.1">
    <property type="nucleotide sequence ID" value="NZ_RBDX01000017.1"/>
</dbReference>
<dbReference type="Proteomes" id="UP000275024">
    <property type="component" value="Unassembled WGS sequence"/>
</dbReference>
<dbReference type="InterPro" id="IPR012334">
    <property type="entry name" value="Pectin_lyas_fold"/>
</dbReference>
<evidence type="ECO:0000256" key="3">
    <source>
        <dbReference type="ARBA" id="ARBA00023295"/>
    </source>
</evidence>
<evidence type="ECO:0000313" key="9">
    <source>
        <dbReference type="Proteomes" id="UP000275024"/>
    </source>
</evidence>
<dbReference type="InterPro" id="IPR000743">
    <property type="entry name" value="Glyco_hydro_28"/>
</dbReference>
<keyword evidence="3 4" id="KW-0326">Glycosidase</keyword>
<gene>
    <name evidence="7" type="ORF">D7318_26680</name>
    <name evidence="6" type="ORF">D7319_20115</name>
</gene>
<keyword evidence="2 4" id="KW-0378">Hydrolase</keyword>
<evidence type="ECO:0000313" key="7">
    <source>
        <dbReference type="EMBL" id="RKN15856.1"/>
    </source>
</evidence>
<dbReference type="Gene3D" id="2.160.20.10">
    <property type="entry name" value="Single-stranded right-handed beta-helix, Pectin lyase-like"/>
    <property type="match status" value="1"/>
</dbReference>
<dbReference type="InterPro" id="IPR051801">
    <property type="entry name" value="GH28_Enzymes"/>
</dbReference>
<evidence type="ECO:0000256" key="4">
    <source>
        <dbReference type="RuleBase" id="RU361169"/>
    </source>
</evidence>
<evidence type="ECO:0000256" key="5">
    <source>
        <dbReference type="SAM" id="MobiDB-lite"/>
    </source>
</evidence>
<organism evidence="6 9">
    <name type="scientific">Streptomyces radicis</name>
    <dbReference type="NCBI Taxonomy" id="1750517"/>
    <lineage>
        <taxon>Bacteria</taxon>
        <taxon>Bacillati</taxon>
        <taxon>Actinomycetota</taxon>
        <taxon>Actinomycetes</taxon>
        <taxon>Kitasatosporales</taxon>
        <taxon>Streptomycetaceae</taxon>
        <taxon>Streptomyces</taxon>
    </lineage>
</organism>
<dbReference type="EMBL" id="RBDY01000030">
    <property type="protein sequence ID" value="RKN15856.1"/>
    <property type="molecule type" value="Genomic_DNA"/>
</dbReference>
<dbReference type="PANTHER" id="PTHR31339:SF9">
    <property type="entry name" value="PLASMIN AND FIBRONECTIN-BINDING PROTEIN A"/>
    <property type="match status" value="1"/>
</dbReference>
<dbReference type="PANTHER" id="PTHR31339">
    <property type="entry name" value="PECTIN LYASE-RELATED"/>
    <property type="match status" value="1"/>
</dbReference>
<evidence type="ECO:0000313" key="8">
    <source>
        <dbReference type="Proteomes" id="UP000268652"/>
    </source>
</evidence>
<dbReference type="SUPFAM" id="SSF51126">
    <property type="entry name" value="Pectin lyase-like"/>
    <property type="match status" value="1"/>
</dbReference>
<evidence type="ECO:0000256" key="1">
    <source>
        <dbReference type="ARBA" id="ARBA00008834"/>
    </source>
</evidence>
<accession>A0A3A9WCB0</accession>
<comment type="similarity">
    <text evidence="1 4">Belongs to the glycosyl hydrolase 28 family.</text>
</comment>
<dbReference type="Pfam" id="PF00295">
    <property type="entry name" value="Glyco_hydro_28"/>
    <property type="match status" value="1"/>
</dbReference>
<reference evidence="8 9" key="1">
    <citation type="submission" date="2018-09" db="EMBL/GenBank/DDBJ databases">
        <title>Streptomyces sp. nov. DS1-2, an endophytic actinomycete isolated from roots of Dendrobium scabrilingue.</title>
        <authorList>
            <person name="Kuncharoen N."/>
            <person name="Kudo T."/>
            <person name="Ohkuma M."/>
            <person name="Yuki M."/>
            <person name="Tanasupawat S."/>
        </authorList>
    </citation>
    <scope>NUCLEOTIDE SEQUENCE [LARGE SCALE GENOMIC DNA]</scope>
    <source>
        <strain evidence="6 9">AZ1-7</strain>
        <strain evidence="7 8">DS1-2</strain>
    </source>
</reference>
<protein>
    <recommendedName>
        <fullName evidence="10">Polygalacturonase</fullName>
    </recommendedName>
</protein>
<evidence type="ECO:0008006" key="10">
    <source>
        <dbReference type="Google" id="ProtNLM"/>
    </source>
</evidence>
<comment type="caution">
    <text evidence="6">The sequence shown here is derived from an EMBL/GenBank/DDBJ whole genome shotgun (WGS) entry which is preliminary data.</text>
</comment>
<dbReference type="Proteomes" id="UP000268652">
    <property type="component" value="Unassembled WGS sequence"/>
</dbReference>
<dbReference type="GO" id="GO:0005975">
    <property type="term" value="P:carbohydrate metabolic process"/>
    <property type="evidence" value="ECO:0007669"/>
    <property type="project" value="InterPro"/>
</dbReference>
<dbReference type="OrthoDB" id="3196343at2"/>
<feature type="region of interest" description="Disordered" evidence="5">
    <location>
        <begin position="1"/>
        <end position="24"/>
    </location>
</feature>
<dbReference type="AlphaFoldDB" id="A0A3A9WCB0"/>
<dbReference type="InterPro" id="IPR006626">
    <property type="entry name" value="PbH1"/>
</dbReference>
<proteinExistence type="inferred from homology"/>
<keyword evidence="8" id="KW-1185">Reference proteome</keyword>
<dbReference type="EMBL" id="RBDX01000017">
    <property type="protein sequence ID" value="RKN07004.1"/>
    <property type="molecule type" value="Genomic_DNA"/>
</dbReference>
<sequence>MKTPAPASTEDAPHGRAVPSTGTVVVTRPDPRRFVRTVGTSTITVATGTTVAQALAELTASDGSGQTRTVVDASGAPKPDGALEDGDRLLVLAEDGRGTGGYTLAVHDPEAARRDGAYWNAPLYEEIDRIVNAHTPTFPARRFDVTAPAYQHLVREITETYAVGNQAGDPAVTDSPLVFATRRVWFHGDAVKAAIQDCHDAGGGTVVIPPGASPNEDGAYYTGAIALLSGVNLCVEAGAVVKFVRNRSNAFYPVVRTSYQGTDLYGFSPLIYALHQRDIAVTGGGTLDGQEDMWNWRPWKKGYWGEPGVEDADPNADYGQNGVLERMNALGTPVETRIFSDDGHLPETIPVVRDGRVRQVPPPPGARVLRSTFRPSFIQPNDCVNVLIEGLRIRNVPFWIVHPLNCANVLIRHLDIHSDKTRDFEQWWNNDDGLDPESCRDVVLEHNTVTVSDDGVAIKSGRDRDGRAHRAPSERIIVRHSTFHNDGGHSAAISMGSEMSGSIRDVFVHDCVFEGPGLAMALKIKTNAARGGVVENVHVRDCLLRQASFGLVEFEADYGVTPPSPEATVFNPTIRNVFLDRVDTAPTMTPGRTTFSFRSAASRSPVENVRYRDSTFHTASDLAAGFARNRNIKNLVVTGVTNVDPETGATTRYDTTPPRLRDRTEAVPDQAPGPAVHLVPVSAGQRDVVTPLPGGTFTVRGQVDLTDHPTFPDTGEVRVLVDRDPIPVPVRLDPDGTFHSDPITLHDDHLWYRDRHYVAINLATGIDIDTVVHQVTVARRDRL</sequence>
<name>A0A3A9WCB0_9ACTN</name>
<dbReference type="GO" id="GO:0004650">
    <property type="term" value="F:polygalacturonase activity"/>
    <property type="evidence" value="ECO:0007669"/>
    <property type="project" value="InterPro"/>
</dbReference>